<reference evidence="1" key="1">
    <citation type="journal article" date="2020" name="Nature">
        <title>Giant virus diversity and host interactions through global metagenomics.</title>
        <authorList>
            <person name="Schulz F."/>
            <person name="Roux S."/>
            <person name="Paez-Espino D."/>
            <person name="Jungbluth S."/>
            <person name="Walsh D.A."/>
            <person name="Denef V.J."/>
            <person name="McMahon K.D."/>
            <person name="Konstantinidis K.T."/>
            <person name="Eloe-Fadrosh E.A."/>
            <person name="Kyrpides N.C."/>
            <person name="Woyke T."/>
        </authorList>
    </citation>
    <scope>NUCLEOTIDE SEQUENCE</scope>
    <source>
        <strain evidence="1">GVMAG-M-3300027963-41</strain>
    </source>
</reference>
<name>A0A6C0LMF9_9ZZZZ</name>
<protein>
    <submittedName>
        <fullName evidence="1">Uncharacterized protein</fullName>
    </submittedName>
</protein>
<dbReference type="AlphaFoldDB" id="A0A6C0LMF9"/>
<organism evidence="1">
    <name type="scientific">viral metagenome</name>
    <dbReference type="NCBI Taxonomy" id="1070528"/>
    <lineage>
        <taxon>unclassified sequences</taxon>
        <taxon>metagenomes</taxon>
        <taxon>organismal metagenomes</taxon>
    </lineage>
</organism>
<sequence length="266" mass="29438">MSVLSDSPLFNELYARMNDPSFSWGDEALLNAPAPLPTLSELGCLPMPDPDADWECPELLLRKDIWEHFPVTLIPLGKDAGGAERHSVQWHRVKLAQSRESSDFDEDIATIERRLLKALEASPKWDVLPAEQRGYVTIVPETPQTGEITAQKEICILRMNFVPEAPPTEPAADGWQQVGAAQPTAGPKPELKRLNDIKTHFHACWSNKTTGNPNVHAISVHTKNAQAAGLDVKQHGADLLEALKLSNSWRVLPALNKGELCRIEMP</sequence>
<proteinExistence type="predicted"/>
<accession>A0A6C0LMF9</accession>
<dbReference type="EMBL" id="MN740532">
    <property type="protein sequence ID" value="QHU31717.1"/>
    <property type="molecule type" value="Genomic_DNA"/>
</dbReference>
<evidence type="ECO:0000313" key="1">
    <source>
        <dbReference type="EMBL" id="QHU31717.1"/>
    </source>
</evidence>